<accession>R7U4Q4</accession>
<evidence type="ECO:0000259" key="2">
    <source>
        <dbReference type="Pfam" id="PF21056"/>
    </source>
</evidence>
<reference evidence="3 5" key="2">
    <citation type="journal article" date="2013" name="Nature">
        <title>Insights into bilaterian evolution from three spiralian genomes.</title>
        <authorList>
            <person name="Simakov O."/>
            <person name="Marletaz F."/>
            <person name="Cho S.J."/>
            <person name="Edsinger-Gonzales E."/>
            <person name="Havlak P."/>
            <person name="Hellsten U."/>
            <person name="Kuo D.H."/>
            <person name="Larsson T."/>
            <person name="Lv J."/>
            <person name="Arendt D."/>
            <person name="Savage R."/>
            <person name="Osoegawa K."/>
            <person name="de Jong P."/>
            <person name="Grimwood J."/>
            <person name="Chapman J.A."/>
            <person name="Shapiro H."/>
            <person name="Aerts A."/>
            <person name="Otillar R.P."/>
            <person name="Terry A.Y."/>
            <person name="Boore J.L."/>
            <person name="Grigoriev I.V."/>
            <person name="Lindberg D.R."/>
            <person name="Seaver E.C."/>
            <person name="Weisblat D.A."/>
            <person name="Putnam N.H."/>
            <person name="Rokhsar D.S."/>
        </authorList>
    </citation>
    <scope>NUCLEOTIDE SEQUENCE</scope>
    <source>
        <strain evidence="3 5">I ESC-2004</strain>
    </source>
</reference>
<feature type="region of interest" description="Disordered" evidence="1">
    <location>
        <begin position="1"/>
        <end position="20"/>
    </location>
</feature>
<dbReference type="HOGENOM" id="CLU_1572093_0_0_1"/>
<evidence type="ECO:0000313" key="4">
    <source>
        <dbReference type="EnsemblMetazoa" id="CapteP186230"/>
    </source>
</evidence>
<evidence type="ECO:0000313" key="3">
    <source>
        <dbReference type="EMBL" id="ELT98676.1"/>
    </source>
</evidence>
<name>R7U4Q4_CAPTE</name>
<evidence type="ECO:0000256" key="1">
    <source>
        <dbReference type="SAM" id="MobiDB-lite"/>
    </source>
</evidence>
<feature type="compositionally biased region" description="Basic and acidic residues" evidence="1">
    <location>
        <begin position="1"/>
        <end position="12"/>
    </location>
</feature>
<proteinExistence type="predicted"/>
<dbReference type="Proteomes" id="UP000014760">
    <property type="component" value="Unassembled WGS sequence"/>
</dbReference>
<dbReference type="Pfam" id="PF21056">
    <property type="entry name" value="ZSWIM1-3_RNaseH-like"/>
    <property type="match status" value="1"/>
</dbReference>
<dbReference type="OrthoDB" id="6142716at2759"/>
<organism evidence="3">
    <name type="scientific">Capitella teleta</name>
    <name type="common">Polychaete worm</name>
    <dbReference type="NCBI Taxonomy" id="283909"/>
    <lineage>
        <taxon>Eukaryota</taxon>
        <taxon>Metazoa</taxon>
        <taxon>Spiralia</taxon>
        <taxon>Lophotrochozoa</taxon>
        <taxon>Annelida</taxon>
        <taxon>Polychaeta</taxon>
        <taxon>Sedentaria</taxon>
        <taxon>Scolecida</taxon>
        <taxon>Capitellidae</taxon>
        <taxon>Capitella</taxon>
    </lineage>
</organism>
<feature type="domain" description="ZSWIM1/3 RNaseH-like" evidence="2">
    <location>
        <begin position="54"/>
        <end position="161"/>
    </location>
</feature>
<dbReference type="STRING" id="283909.R7U4Q4"/>
<evidence type="ECO:0000313" key="5">
    <source>
        <dbReference type="Proteomes" id="UP000014760"/>
    </source>
</evidence>
<dbReference type="AlphaFoldDB" id="R7U4Q4"/>
<dbReference type="PANTHER" id="PTHR47456">
    <property type="entry name" value="PHD-TYPE DOMAIN-CONTAINING PROTEIN"/>
    <property type="match status" value="1"/>
</dbReference>
<dbReference type="EnsemblMetazoa" id="CapteT186230">
    <property type="protein sequence ID" value="CapteP186230"/>
    <property type="gene ID" value="CapteG186230"/>
</dbReference>
<gene>
    <name evidence="3" type="ORF">CAPTEDRAFT_186230</name>
</gene>
<sequence length="170" mass="19164">MGHVADAERDCDPSSGQLQKEKTKCYDQDLGEGIIRSMDTEQINFRPYGENGEDLFAYMSQDMLHLMARYGKDCLLLDATHKTTKYEVPLFQLVTNTNCGYQNFMQHTAFVAIFFVETESSQSIAETLQIIKRWGAPSKMIFVIDHSLPQLNALAQVIPGCCIHSGPISY</sequence>
<dbReference type="EMBL" id="AMQN01010370">
    <property type="status" value="NOT_ANNOTATED_CDS"/>
    <property type="molecule type" value="Genomic_DNA"/>
</dbReference>
<keyword evidence="5" id="KW-1185">Reference proteome</keyword>
<dbReference type="EMBL" id="KB307653">
    <property type="protein sequence ID" value="ELT98676.1"/>
    <property type="molecule type" value="Genomic_DNA"/>
</dbReference>
<protein>
    <recommendedName>
        <fullName evidence="2">ZSWIM1/3 RNaseH-like domain-containing protein</fullName>
    </recommendedName>
</protein>
<reference evidence="4" key="3">
    <citation type="submission" date="2015-06" db="UniProtKB">
        <authorList>
            <consortium name="EnsemblMetazoa"/>
        </authorList>
    </citation>
    <scope>IDENTIFICATION</scope>
</reference>
<dbReference type="InterPro" id="IPR048324">
    <property type="entry name" value="ZSWIM1-3_RNaseH-like"/>
</dbReference>
<reference evidence="5" key="1">
    <citation type="submission" date="2012-12" db="EMBL/GenBank/DDBJ databases">
        <authorList>
            <person name="Hellsten U."/>
            <person name="Grimwood J."/>
            <person name="Chapman J.A."/>
            <person name="Shapiro H."/>
            <person name="Aerts A."/>
            <person name="Otillar R.P."/>
            <person name="Terry A.Y."/>
            <person name="Boore J.L."/>
            <person name="Simakov O."/>
            <person name="Marletaz F."/>
            <person name="Cho S.-J."/>
            <person name="Edsinger-Gonzales E."/>
            <person name="Havlak P."/>
            <person name="Kuo D.-H."/>
            <person name="Larsson T."/>
            <person name="Lv J."/>
            <person name="Arendt D."/>
            <person name="Savage R."/>
            <person name="Osoegawa K."/>
            <person name="de Jong P."/>
            <person name="Lindberg D.R."/>
            <person name="Seaver E.C."/>
            <person name="Weisblat D.A."/>
            <person name="Putnam N.H."/>
            <person name="Grigoriev I.V."/>
            <person name="Rokhsar D.S."/>
        </authorList>
    </citation>
    <scope>NUCLEOTIDE SEQUENCE</scope>
    <source>
        <strain evidence="5">I ESC-2004</strain>
    </source>
</reference>